<feature type="non-terminal residue" evidence="2">
    <location>
        <position position="1"/>
    </location>
</feature>
<reference evidence="2" key="1">
    <citation type="submission" date="2013-08" db="EMBL/GenBank/DDBJ databases">
        <authorList>
            <person name="Mendez C."/>
            <person name="Richter M."/>
            <person name="Ferrer M."/>
            <person name="Sanchez J."/>
        </authorList>
    </citation>
    <scope>NUCLEOTIDE SEQUENCE</scope>
</reference>
<evidence type="ECO:0000313" key="2">
    <source>
        <dbReference type="EMBL" id="EQD29618.1"/>
    </source>
</evidence>
<evidence type="ECO:0000256" key="1">
    <source>
        <dbReference type="SAM" id="MobiDB-lite"/>
    </source>
</evidence>
<reference evidence="2" key="2">
    <citation type="journal article" date="2014" name="ISME J.">
        <title>Microbial stratification in low pH oxic and suboxic macroscopic growths along an acid mine drainage.</title>
        <authorList>
            <person name="Mendez-Garcia C."/>
            <person name="Mesa V."/>
            <person name="Sprenger R.R."/>
            <person name="Richter M."/>
            <person name="Diez M.S."/>
            <person name="Solano J."/>
            <person name="Bargiela R."/>
            <person name="Golyshina O.V."/>
            <person name="Manteca A."/>
            <person name="Ramos J.L."/>
            <person name="Gallego J.R."/>
            <person name="Llorente I."/>
            <person name="Martins Dos Santos V.A."/>
            <person name="Jensen O.N."/>
            <person name="Pelaez A.I."/>
            <person name="Sanchez J."/>
            <person name="Ferrer M."/>
        </authorList>
    </citation>
    <scope>NUCLEOTIDE SEQUENCE</scope>
</reference>
<proteinExistence type="predicted"/>
<accession>T0Y907</accession>
<sequence length="163" mass="18144">NRNRRILLFFGIPVGKPEEGPPPEATIPEKTPPLPNEPGRNLLIQAGVIPQRAEDLARKNEGERIRAVVEYAQSRRPANPPAFIVQALEEGWKISGGGAVPGHEPDPTKTDLYRRDLNTWKSLPYGQRSRLLRHGGWGNNGDYPSPFWLRETLSRIEPGEGGT</sequence>
<protein>
    <submittedName>
        <fullName evidence="2">Phage replisome organizer</fullName>
    </submittedName>
</protein>
<dbReference type="EMBL" id="AUZY01012517">
    <property type="protein sequence ID" value="EQD29618.1"/>
    <property type="molecule type" value="Genomic_DNA"/>
</dbReference>
<dbReference type="AlphaFoldDB" id="T0Y907"/>
<organism evidence="2">
    <name type="scientific">mine drainage metagenome</name>
    <dbReference type="NCBI Taxonomy" id="410659"/>
    <lineage>
        <taxon>unclassified sequences</taxon>
        <taxon>metagenomes</taxon>
        <taxon>ecological metagenomes</taxon>
    </lineage>
</organism>
<name>T0Y907_9ZZZZ</name>
<feature type="compositionally biased region" description="Pro residues" evidence="1">
    <location>
        <begin position="20"/>
        <end position="36"/>
    </location>
</feature>
<gene>
    <name evidence="2" type="ORF">B1B_18681</name>
</gene>
<comment type="caution">
    <text evidence="2">The sequence shown here is derived from an EMBL/GenBank/DDBJ whole genome shotgun (WGS) entry which is preliminary data.</text>
</comment>
<feature type="region of interest" description="Disordered" evidence="1">
    <location>
        <begin position="13"/>
        <end position="38"/>
    </location>
</feature>